<evidence type="ECO:0000256" key="1">
    <source>
        <dbReference type="ARBA" id="ARBA00023002"/>
    </source>
</evidence>
<sequence>ALGSTNSISQRRYSPKCRSAEVGINYRSANSQNRMGFIFGWLSTEHYVRDIFLMTSVAAIVATLMSIRFYLRITAGRCFTETKMEGKTVIITGANSGIGKETAKDLAGRGARIIMACRNLETANAVKDEIVKETKNNKILVKKLDLGSQKSVREFAADIVKTEPKIDVLIHNAGMALAFRGQTSEDGVELTMATNHYGPFLLTHLLIDVLKKSAPARIVIVASELYRLSSVNLAKLNPIGTFPAAYLYYVSKFANIYFARELAKRLEGTKVTVNFLHPGMIDSGIWRNVPFPLNLPMMAITKGFFKTTKAGAQTTIYLATSNEVANVSGKYFMDCKEATLNAAALDEEKGLKIWEESVKIVKLTPQDPKI</sequence>
<accession>D0IQ98</accession>
<gene>
    <name evidence="2" type="primary">CG7675-RB</name>
</gene>
<dbReference type="PRINTS" id="PR00081">
    <property type="entry name" value="GDHRDH"/>
</dbReference>
<organism evidence="2">
    <name type="scientific">Drosophila melanogaster</name>
    <name type="common">Fruit fly</name>
    <dbReference type="NCBI Taxonomy" id="7227"/>
    <lineage>
        <taxon>Eukaryota</taxon>
        <taxon>Metazoa</taxon>
        <taxon>Ecdysozoa</taxon>
        <taxon>Arthropoda</taxon>
        <taxon>Hexapoda</taxon>
        <taxon>Insecta</taxon>
        <taxon>Pterygota</taxon>
        <taxon>Neoptera</taxon>
        <taxon>Endopterygota</taxon>
        <taxon>Diptera</taxon>
        <taxon>Brachycera</taxon>
        <taxon>Muscomorpha</taxon>
        <taxon>Ephydroidea</taxon>
        <taxon>Drosophilidae</taxon>
        <taxon>Drosophila</taxon>
        <taxon>Sophophora</taxon>
    </lineage>
</organism>
<dbReference type="Pfam" id="PF00106">
    <property type="entry name" value="adh_short"/>
    <property type="match status" value="1"/>
</dbReference>
<dbReference type="IntAct" id="D0IQ98">
    <property type="interactions" value="12"/>
</dbReference>
<dbReference type="SUPFAM" id="SSF51735">
    <property type="entry name" value="NAD(P)-binding Rossmann-fold domains"/>
    <property type="match status" value="1"/>
</dbReference>
<feature type="non-terminal residue" evidence="2">
    <location>
        <position position="1"/>
    </location>
</feature>
<protein>
    <submittedName>
        <fullName evidence="2">LD11952p</fullName>
    </submittedName>
</protein>
<dbReference type="Gene3D" id="3.40.50.720">
    <property type="entry name" value="NAD(P)-binding Rossmann-like Domain"/>
    <property type="match status" value="1"/>
</dbReference>
<reference evidence="2" key="1">
    <citation type="submission" date="2009-10" db="EMBL/GenBank/DDBJ databases">
        <authorList>
            <person name="Carlson J."/>
            <person name="Booth B."/>
            <person name="Frise E."/>
            <person name="Park S."/>
            <person name="Wan K."/>
            <person name="Yu C."/>
            <person name="Celniker S."/>
        </authorList>
    </citation>
    <scope>NUCLEOTIDE SEQUENCE</scope>
    <source>
        <strain evidence="2">Berkeley</strain>
    </source>
</reference>
<dbReference type="VEuPathDB" id="VectorBase:FBgn0038610"/>
<dbReference type="AlphaFoldDB" id="D0IQ98"/>
<evidence type="ECO:0000313" key="2">
    <source>
        <dbReference type="EMBL" id="ACX94161.1"/>
    </source>
</evidence>
<dbReference type="ExpressionAtlas" id="D0IQ98">
    <property type="expression patterns" value="baseline and differential"/>
</dbReference>
<dbReference type="OrthoDB" id="191139at2759"/>
<keyword evidence="1" id="KW-0560">Oxidoreductase</keyword>
<dbReference type="GO" id="GO:0016491">
    <property type="term" value="F:oxidoreductase activity"/>
    <property type="evidence" value="ECO:0007669"/>
    <property type="project" value="UniProtKB-KW"/>
</dbReference>
<dbReference type="CDD" id="cd05327">
    <property type="entry name" value="retinol-DH_like_SDR_c_like"/>
    <property type="match status" value="1"/>
</dbReference>
<dbReference type="PANTHER" id="PTHR43157:SF66">
    <property type="entry name" value="WW DOMAIN-CONTAINING OXIDOREDUCTASE-LIKE PROTEIN"/>
    <property type="match status" value="1"/>
</dbReference>
<dbReference type="Bgee" id="FBgn0038610">
    <property type="expression patterns" value="Expressed in spermatid in male reproductive gland and 101 other cell types or tissues"/>
</dbReference>
<dbReference type="InterPro" id="IPR002347">
    <property type="entry name" value="SDR_fam"/>
</dbReference>
<dbReference type="InterPro" id="IPR036291">
    <property type="entry name" value="NAD(P)-bd_dom_sf"/>
</dbReference>
<dbReference type="FunFam" id="3.40.50.720:FF:000500">
    <property type="entry name" value="Blast:Retinol dehydrogenase 14"/>
    <property type="match status" value="1"/>
</dbReference>
<name>D0IQ98_DROME</name>
<dbReference type="EMBL" id="BT100136">
    <property type="protein sequence ID" value="ACX94161.1"/>
    <property type="molecule type" value="mRNA"/>
</dbReference>
<proteinExistence type="evidence at transcript level"/>
<dbReference type="PANTHER" id="PTHR43157">
    <property type="entry name" value="PHOSPHATIDYLINOSITOL-GLYCAN BIOSYNTHESIS CLASS F PROTEIN-RELATED"/>
    <property type="match status" value="1"/>
</dbReference>